<dbReference type="InterPro" id="IPR002401">
    <property type="entry name" value="Cyt_P450_E_grp-I"/>
</dbReference>
<dbReference type="Pfam" id="PF00067">
    <property type="entry name" value="p450"/>
    <property type="match status" value="1"/>
</dbReference>
<dbReference type="EMBL" id="JBHTLD010000272">
    <property type="protein sequence ID" value="MFD1188426.1"/>
    <property type="molecule type" value="Genomic_DNA"/>
</dbReference>
<dbReference type="PANTHER" id="PTHR24302:SF15">
    <property type="entry name" value="FATTY-ACID PEROXYGENASE"/>
    <property type="match status" value="1"/>
</dbReference>
<dbReference type="Proteomes" id="UP001597094">
    <property type="component" value="Unassembled WGS sequence"/>
</dbReference>
<dbReference type="RefSeq" id="WP_377532006.1">
    <property type="nucleotide sequence ID" value="NZ_JBHTLD010000272.1"/>
</dbReference>
<keyword evidence="4" id="KW-0560">Oxidoreductase</keyword>
<protein>
    <submittedName>
        <fullName evidence="6">Cytochrome P450</fullName>
    </submittedName>
</protein>
<reference evidence="7" key="1">
    <citation type="journal article" date="2019" name="Int. J. Syst. Evol. Microbiol.">
        <title>The Global Catalogue of Microorganisms (GCM) 10K type strain sequencing project: providing services to taxonomists for standard genome sequencing and annotation.</title>
        <authorList>
            <consortium name="The Broad Institute Genomics Platform"/>
            <consortium name="The Broad Institute Genome Sequencing Center for Infectious Disease"/>
            <person name="Wu L."/>
            <person name="Ma J."/>
        </authorList>
    </citation>
    <scope>NUCLEOTIDE SEQUENCE [LARGE SCALE GENOMIC DNA]</scope>
    <source>
        <strain evidence="7">JCM 31319</strain>
    </source>
</reference>
<comment type="similarity">
    <text evidence="1">Belongs to the cytochrome P450 family.</text>
</comment>
<dbReference type="SUPFAM" id="SSF48264">
    <property type="entry name" value="Cytochrome P450"/>
    <property type="match status" value="1"/>
</dbReference>
<dbReference type="InterPro" id="IPR050705">
    <property type="entry name" value="Cytochrome_P450_3A"/>
</dbReference>
<evidence type="ECO:0000256" key="3">
    <source>
        <dbReference type="ARBA" id="ARBA00022723"/>
    </source>
</evidence>
<organism evidence="6 7">
    <name type="scientific">Pontibacter rugosus</name>
    <dbReference type="NCBI Taxonomy" id="1745966"/>
    <lineage>
        <taxon>Bacteria</taxon>
        <taxon>Pseudomonadati</taxon>
        <taxon>Bacteroidota</taxon>
        <taxon>Cytophagia</taxon>
        <taxon>Cytophagales</taxon>
        <taxon>Hymenobacteraceae</taxon>
        <taxon>Pontibacter</taxon>
    </lineage>
</organism>
<dbReference type="InterPro" id="IPR001128">
    <property type="entry name" value="Cyt_P450"/>
</dbReference>
<evidence type="ECO:0000256" key="4">
    <source>
        <dbReference type="ARBA" id="ARBA00023002"/>
    </source>
</evidence>
<evidence type="ECO:0000256" key="5">
    <source>
        <dbReference type="ARBA" id="ARBA00023004"/>
    </source>
</evidence>
<evidence type="ECO:0000256" key="1">
    <source>
        <dbReference type="ARBA" id="ARBA00010617"/>
    </source>
</evidence>
<accession>A0ABW3SWS5</accession>
<keyword evidence="5" id="KW-0408">Iron</keyword>
<evidence type="ECO:0000313" key="7">
    <source>
        <dbReference type="Proteomes" id="UP001597094"/>
    </source>
</evidence>
<comment type="caution">
    <text evidence="6">The sequence shown here is derived from an EMBL/GenBank/DDBJ whole genome shotgun (WGS) entry which is preliminary data.</text>
</comment>
<dbReference type="CDD" id="cd11067">
    <property type="entry name" value="CYP152"/>
    <property type="match status" value="1"/>
</dbReference>
<dbReference type="InterPro" id="IPR036396">
    <property type="entry name" value="Cyt_P450_sf"/>
</dbReference>
<evidence type="ECO:0000256" key="2">
    <source>
        <dbReference type="ARBA" id="ARBA00022617"/>
    </source>
</evidence>
<gene>
    <name evidence="6" type="ORF">ACFQ2O_19605</name>
</gene>
<dbReference type="PRINTS" id="PR00463">
    <property type="entry name" value="EP450I"/>
</dbReference>
<dbReference type="Gene3D" id="1.10.630.10">
    <property type="entry name" value="Cytochrome P450"/>
    <property type="match status" value="1"/>
</dbReference>
<evidence type="ECO:0000313" key="6">
    <source>
        <dbReference type="EMBL" id="MFD1188426.1"/>
    </source>
</evidence>
<keyword evidence="2" id="KW-0349">Heme</keyword>
<dbReference type="PANTHER" id="PTHR24302">
    <property type="entry name" value="CYTOCHROME P450 FAMILY 3"/>
    <property type="match status" value="1"/>
</dbReference>
<keyword evidence="7" id="KW-1185">Reference proteome</keyword>
<keyword evidence="3" id="KW-0479">Metal-binding</keyword>
<sequence>MKNIPHEHTLDSSLAVITEGYHYMHKRMQELNTDIYETRLLGEKAICMHGPDAAQLLYDNEFFWRKDVLPKRVQNTLMGKDGVQMLDDEQHRHRKALFMSMMSRDRIQELMDMLLRYWRAYALKWEKMERVNLFDEAQEVFCLAACEWAGVPLKPTEVREHANEYVNMIYGFGGIAARYLRGVHARNKSEEWNSQIIEDIRSGKLQVPEYTAAYKFATYRDLNGELLSTRVAAVELMNIVRPIVAIATYVTYSALALHEHPEHLEKLRSGDDKFAQLFVQEVRRFYPFTPFLGARTRKDFEWKGHQFEEGTLVLLDVYGMLHDPKLWPEPNEFKPERFKTWSGSPFDFIPQGGGDFDMGHRCAGEWVTIEAMKVALQFLTQEVQYNVPAQDLTVNRNKMPTKPKSGFEIDQVHFVGQPVASGSEV</sequence>
<proteinExistence type="inferred from homology"/>
<name>A0ABW3SWS5_9BACT</name>